<comment type="caution">
    <text evidence="3">The sequence shown here is derived from an EMBL/GenBank/DDBJ whole genome shotgun (WGS) entry which is preliminary data.</text>
</comment>
<reference evidence="4" key="1">
    <citation type="journal article" date="2019" name="Int. J. Syst. Evol. Microbiol.">
        <title>The Global Catalogue of Microorganisms (GCM) 10K type strain sequencing project: providing services to taxonomists for standard genome sequencing and annotation.</title>
        <authorList>
            <consortium name="The Broad Institute Genomics Platform"/>
            <consortium name="The Broad Institute Genome Sequencing Center for Infectious Disease"/>
            <person name="Wu L."/>
            <person name="Ma J."/>
        </authorList>
    </citation>
    <scope>NUCLEOTIDE SEQUENCE [LARGE SCALE GENOMIC DNA]</scope>
    <source>
        <strain evidence="4">CGMCC 4.7317</strain>
    </source>
</reference>
<keyword evidence="2" id="KW-0812">Transmembrane</keyword>
<evidence type="ECO:0000313" key="3">
    <source>
        <dbReference type="EMBL" id="MFC6238310.1"/>
    </source>
</evidence>
<keyword evidence="2" id="KW-0472">Membrane</keyword>
<evidence type="ECO:0000256" key="1">
    <source>
        <dbReference type="SAM" id="MobiDB-lite"/>
    </source>
</evidence>
<protein>
    <submittedName>
        <fullName evidence="3">PGPGW domain-containing protein</fullName>
    </submittedName>
</protein>
<evidence type="ECO:0000313" key="4">
    <source>
        <dbReference type="Proteomes" id="UP001596138"/>
    </source>
</evidence>
<feature type="transmembrane region" description="Helical" evidence="2">
    <location>
        <begin position="48"/>
        <end position="70"/>
    </location>
</feature>
<dbReference type="InterPro" id="IPR019099">
    <property type="entry name" value="Uncharacterised_PGPGW_TM"/>
</dbReference>
<keyword evidence="2" id="KW-1133">Transmembrane helix</keyword>
<dbReference type="EMBL" id="JBHSTI010000008">
    <property type="protein sequence ID" value="MFC6238310.1"/>
    <property type="molecule type" value="Genomic_DNA"/>
</dbReference>
<dbReference type="RefSeq" id="WP_386766414.1">
    <property type="nucleotide sequence ID" value="NZ_JBHSTI010000008.1"/>
</dbReference>
<keyword evidence="4" id="KW-1185">Reference proteome</keyword>
<dbReference type="Proteomes" id="UP001596138">
    <property type="component" value="Unassembled WGS sequence"/>
</dbReference>
<dbReference type="Pfam" id="PF09656">
    <property type="entry name" value="PGPGW"/>
    <property type="match status" value="1"/>
</dbReference>
<gene>
    <name evidence="3" type="ORF">ACFQGU_10510</name>
</gene>
<organism evidence="3 4">
    <name type="scientific">Longivirga aurantiaca</name>
    <dbReference type="NCBI Taxonomy" id="1837743"/>
    <lineage>
        <taxon>Bacteria</taxon>
        <taxon>Bacillati</taxon>
        <taxon>Actinomycetota</taxon>
        <taxon>Actinomycetes</taxon>
        <taxon>Sporichthyales</taxon>
        <taxon>Sporichthyaceae</taxon>
        <taxon>Longivirga</taxon>
    </lineage>
</organism>
<proteinExistence type="predicted"/>
<feature type="transmembrane region" description="Helical" evidence="2">
    <location>
        <begin position="76"/>
        <end position="93"/>
    </location>
</feature>
<accession>A0ABW1T204</accession>
<name>A0ABW1T204_9ACTN</name>
<evidence type="ECO:0000256" key="2">
    <source>
        <dbReference type="SAM" id="Phobius"/>
    </source>
</evidence>
<feature type="transmembrane region" description="Helical" evidence="2">
    <location>
        <begin position="121"/>
        <end position="139"/>
    </location>
</feature>
<feature type="region of interest" description="Disordered" evidence="1">
    <location>
        <begin position="1"/>
        <end position="25"/>
    </location>
</feature>
<sequence length="155" mass="17059">MAQDEPDISAEHAHIGPGEPDEVDEGRVFGPLDRIRRWSFGGSLARRVFWRTTVLVVGGTLMVLGIVMLVFPGPGWAAIILGLVVLASEFAWFNRVLHPVRRIASKAAEAATDPRQRTRNLILGSVVIVVVAAVAWWYYVTYGVSLDGLRWLPGI</sequence>